<dbReference type="EMBL" id="JAOSLC020000003">
    <property type="protein sequence ID" value="MDD7914781.1"/>
    <property type="molecule type" value="Genomic_DNA"/>
</dbReference>
<dbReference type="InterPro" id="IPR052934">
    <property type="entry name" value="Methyl-DNA_Rec/Restrict_Enz"/>
</dbReference>
<name>A0ABT5S9J5_9FLAO</name>
<keyword evidence="1" id="KW-0472">Membrane</keyword>
<keyword evidence="1" id="KW-1133">Transmembrane helix</keyword>
<proteinExistence type="predicted"/>
<feature type="transmembrane region" description="Helical" evidence="1">
    <location>
        <begin position="76"/>
        <end position="97"/>
    </location>
</feature>
<evidence type="ECO:0000313" key="3">
    <source>
        <dbReference type="EMBL" id="MDD7914781.1"/>
    </source>
</evidence>
<evidence type="ECO:0000313" key="4">
    <source>
        <dbReference type="Proteomes" id="UP001151478"/>
    </source>
</evidence>
<reference evidence="3" key="1">
    <citation type="submission" date="2023-02" db="EMBL/GenBank/DDBJ databases">
        <title>Polaribacter ponticola sp. nov., isolated from seawater.</title>
        <authorList>
            <person name="Baek J.H."/>
            <person name="Kim J.M."/>
            <person name="Choi D.G."/>
            <person name="Jeon C.O."/>
        </authorList>
    </citation>
    <scope>NUCLEOTIDE SEQUENCE</scope>
    <source>
        <strain evidence="3">MSW5</strain>
    </source>
</reference>
<organism evidence="3 4">
    <name type="scientific">Polaribacter ponticola</name>
    <dbReference type="NCBI Taxonomy" id="2978475"/>
    <lineage>
        <taxon>Bacteria</taxon>
        <taxon>Pseudomonadati</taxon>
        <taxon>Bacteroidota</taxon>
        <taxon>Flavobacteriia</taxon>
        <taxon>Flavobacteriales</taxon>
        <taxon>Flavobacteriaceae</taxon>
    </lineage>
</organism>
<dbReference type="Pfam" id="PF07728">
    <property type="entry name" value="AAA_5"/>
    <property type="match status" value="1"/>
</dbReference>
<keyword evidence="1" id="KW-0812">Transmembrane</keyword>
<evidence type="ECO:0000259" key="2">
    <source>
        <dbReference type="Pfam" id="PF07728"/>
    </source>
</evidence>
<dbReference type="Gene3D" id="3.40.50.300">
    <property type="entry name" value="P-loop containing nucleotide triphosphate hydrolases"/>
    <property type="match status" value="1"/>
</dbReference>
<dbReference type="SUPFAM" id="SSF52540">
    <property type="entry name" value="P-loop containing nucleoside triphosphate hydrolases"/>
    <property type="match status" value="1"/>
</dbReference>
<dbReference type="Proteomes" id="UP001151478">
    <property type="component" value="Unassembled WGS sequence"/>
</dbReference>
<gene>
    <name evidence="3" type="ORF">N5A56_010305</name>
</gene>
<feature type="transmembrane region" description="Helical" evidence="1">
    <location>
        <begin position="6"/>
        <end position="23"/>
    </location>
</feature>
<accession>A0ABT5S9J5</accession>
<evidence type="ECO:0000256" key="1">
    <source>
        <dbReference type="SAM" id="Phobius"/>
    </source>
</evidence>
<dbReference type="RefSeq" id="WP_265725380.1">
    <property type="nucleotide sequence ID" value="NZ_JAOSLC020000003.1"/>
</dbReference>
<dbReference type="PANTHER" id="PTHR37291:SF1">
    <property type="entry name" value="TYPE IV METHYL-DIRECTED RESTRICTION ENZYME ECOKMCRB SUBUNIT"/>
    <property type="match status" value="1"/>
</dbReference>
<dbReference type="InterPro" id="IPR027417">
    <property type="entry name" value="P-loop_NTPase"/>
</dbReference>
<feature type="domain" description="ATPase dynein-related AAA" evidence="2">
    <location>
        <begin position="381"/>
        <end position="459"/>
    </location>
</feature>
<comment type="caution">
    <text evidence="3">The sequence shown here is derived from an EMBL/GenBank/DDBJ whole genome shotgun (WGS) entry which is preliminary data.</text>
</comment>
<sequence length="603" mass="69322">MTGYITLYFTCIIASLSHIYLVSKRNTEKLAPYIWNDNSHWNPNIDRLKLLFSAVLIVSPVLLLKSLIKFNSNNIYFNYTGFSLIILLIIFCFWFDLKKINSIKEIKIFSKKDDTSSDAHELKNSSLINDLESLKVKQDKIDSISMDIISKVDGNYKETLNFKKETLDNLSVIKKDLLKTRKEAKENKTSCTESFKLVNNEISKIKEKSKPKKRDSLKREENINQIVFTTFHQSMSYEEFVEGIKPQTKDGLVTYDIKEGIFKKICTDAELYSADKVVSVSKKVDLDKRIKKLRDELEQSENSEIEIAMTKTSYHITSITDKHIKFRKASGGTGHDLVIDTLKGIALDERDIIGGLRSYYDYLIQFLNAYDITEEIVEENKPFVLIIDEINRGNVSQIFGELITLIEKDKRLGKEEALKVKLPYSKTPFGVPPNIYIIGTMNTADRSIEALDTALRRRFVFEETPPKPSLLKTAGKSGKVEGIITLKDNKTVDLETLLITINNRIEKLIDKDHKIGHSYFLRVDTEKSLKKAFKNKVIPLLEEYFFGDFGKIGLVLGDSFIDRKDVAFNFSQFKHYDSDIVEDLKSKAIFKINNDNLWDFNAI</sequence>
<dbReference type="PANTHER" id="PTHR37291">
    <property type="entry name" value="5-METHYLCYTOSINE-SPECIFIC RESTRICTION ENZYME B"/>
    <property type="match status" value="1"/>
</dbReference>
<protein>
    <submittedName>
        <fullName evidence="3">AAA family ATPase</fullName>
    </submittedName>
</protein>
<keyword evidence="4" id="KW-1185">Reference proteome</keyword>
<feature type="transmembrane region" description="Helical" evidence="1">
    <location>
        <begin position="50"/>
        <end position="70"/>
    </location>
</feature>
<dbReference type="InterPro" id="IPR011704">
    <property type="entry name" value="ATPase_dyneun-rel_AAA"/>
</dbReference>